<evidence type="ECO:0000256" key="8">
    <source>
        <dbReference type="ARBA" id="ARBA00022824"/>
    </source>
</evidence>
<dbReference type="Gene3D" id="1.10.630.10">
    <property type="entry name" value="Cytochrome P450"/>
    <property type="match status" value="1"/>
</dbReference>
<organism evidence="18 19">
    <name type="scientific">Spodoptera exigua</name>
    <name type="common">Beet armyworm</name>
    <name type="synonym">Noctua fulgens</name>
    <dbReference type="NCBI Taxonomy" id="7107"/>
    <lineage>
        <taxon>Eukaryota</taxon>
        <taxon>Metazoa</taxon>
        <taxon>Ecdysozoa</taxon>
        <taxon>Arthropoda</taxon>
        <taxon>Hexapoda</taxon>
        <taxon>Insecta</taxon>
        <taxon>Pterygota</taxon>
        <taxon>Neoptera</taxon>
        <taxon>Endopterygota</taxon>
        <taxon>Lepidoptera</taxon>
        <taxon>Glossata</taxon>
        <taxon>Ditrysia</taxon>
        <taxon>Noctuoidea</taxon>
        <taxon>Noctuidae</taxon>
        <taxon>Amphipyrinae</taxon>
        <taxon>Spodoptera</taxon>
    </lineage>
</organism>
<evidence type="ECO:0000256" key="14">
    <source>
        <dbReference type="ARBA" id="ARBA00047827"/>
    </source>
</evidence>
<keyword evidence="10 16" id="KW-0560">Oxidoreductase</keyword>
<comment type="similarity">
    <text evidence="4 16">Belongs to the cytochrome P450 family.</text>
</comment>
<dbReference type="InterPro" id="IPR002401">
    <property type="entry name" value="Cyt_P450_E_grp-I"/>
</dbReference>
<evidence type="ECO:0000256" key="1">
    <source>
        <dbReference type="ARBA" id="ARBA00001971"/>
    </source>
</evidence>
<comment type="catalytic activity">
    <reaction evidence="14">
        <text>an organic molecule + reduced [NADPH--hemoprotein reductase] + O2 = an alcohol + oxidized [NADPH--hemoprotein reductase] + H2O + H(+)</text>
        <dbReference type="Rhea" id="RHEA:17149"/>
        <dbReference type="Rhea" id="RHEA-COMP:11964"/>
        <dbReference type="Rhea" id="RHEA-COMP:11965"/>
        <dbReference type="ChEBI" id="CHEBI:15377"/>
        <dbReference type="ChEBI" id="CHEBI:15378"/>
        <dbReference type="ChEBI" id="CHEBI:15379"/>
        <dbReference type="ChEBI" id="CHEBI:30879"/>
        <dbReference type="ChEBI" id="CHEBI:57618"/>
        <dbReference type="ChEBI" id="CHEBI:58210"/>
        <dbReference type="ChEBI" id="CHEBI:142491"/>
        <dbReference type="EC" id="1.14.14.1"/>
    </reaction>
</comment>
<evidence type="ECO:0000256" key="6">
    <source>
        <dbReference type="ARBA" id="ARBA00022617"/>
    </source>
</evidence>
<proteinExistence type="inferred from homology"/>
<dbReference type="GO" id="GO:0005506">
    <property type="term" value="F:iron ion binding"/>
    <property type="evidence" value="ECO:0007669"/>
    <property type="project" value="InterPro"/>
</dbReference>
<evidence type="ECO:0000256" key="5">
    <source>
        <dbReference type="ARBA" id="ARBA00012109"/>
    </source>
</evidence>
<keyword evidence="19" id="KW-1185">Reference proteome</keyword>
<dbReference type="InterPro" id="IPR017972">
    <property type="entry name" value="Cyt_P450_CS"/>
</dbReference>
<evidence type="ECO:0000256" key="16">
    <source>
        <dbReference type="RuleBase" id="RU000461"/>
    </source>
</evidence>
<keyword evidence="8" id="KW-0256">Endoplasmic reticulum</keyword>
<dbReference type="InterPro" id="IPR036396">
    <property type="entry name" value="Cyt_P450_sf"/>
</dbReference>
<gene>
    <name evidence="18" type="ORF">HW555_009908</name>
</gene>
<dbReference type="PRINTS" id="PR00385">
    <property type="entry name" value="P450"/>
</dbReference>
<keyword evidence="13 17" id="KW-0472">Membrane</keyword>
<keyword evidence="17" id="KW-0812">Transmembrane</keyword>
<evidence type="ECO:0000256" key="17">
    <source>
        <dbReference type="SAM" id="Phobius"/>
    </source>
</evidence>
<dbReference type="GO" id="GO:0020037">
    <property type="term" value="F:heme binding"/>
    <property type="evidence" value="ECO:0007669"/>
    <property type="project" value="InterPro"/>
</dbReference>
<dbReference type="Proteomes" id="UP000648187">
    <property type="component" value="Unassembled WGS sequence"/>
</dbReference>
<name>A0A835L332_SPOEX</name>
<dbReference type="FunFam" id="1.10.630.10:FF:000042">
    <property type="entry name" value="Cytochrome P450"/>
    <property type="match status" value="1"/>
</dbReference>
<accession>A0A835L332</accession>
<comment type="caution">
    <text evidence="18">The sequence shown here is derived from an EMBL/GenBank/DDBJ whole genome shotgun (WGS) entry which is preliminary data.</text>
</comment>
<evidence type="ECO:0000256" key="10">
    <source>
        <dbReference type="ARBA" id="ARBA00023002"/>
    </source>
</evidence>
<feature type="transmembrane region" description="Helical" evidence="17">
    <location>
        <begin position="43"/>
        <end position="59"/>
    </location>
</feature>
<keyword evidence="6 15" id="KW-0349">Heme</keyword>
<evidence type="ECO:0000256" key="15">
    <source>
        <dbReference type="PIRSR" id="PIRSR602401-1"/>
    </source>
</evidence>
<dbReference type="AlphaFoldDB" id="A0A835L332"/>
<evidence type="ECO:0000256" key="2">
    <source>
        <dbReference type="ARBA" id="ARBA00004174"/>
    </source>
</evidence>
<evidence type="ECO:0000313" key="18">
    <source>
        <dbReference type="EMBL" id="KAF9411251.1"/>
    </source>
</evidence>
<dbReference type="PANTHER" id="PTHR24292:SF54">
    <property type="entry name" value="CYP9F3-RELATED"/>
    <property type="match status" value="1"/>
</dbReference>
<dbReference type="PRINTS" id="PR00463">
    <property type="entry name" value="EP450I"/>
</dbReference>
<evidence type="ECO:0000256" key="4">
    <source>
        <dbReference type="ARBA" id="ARBA00010617"/>
    </source>
</evidence>
<dbReference type="EMBL" id="JACKWZ010000231">
    <property type="protein sequence ID" value="KAF9411251.1"/>
    <property type="molecule type" value="Genomic_DNA"/>
</dbReference>
<evidence type="ECO:0000313" key="19">
    <source>
        <dbReference type="Proteomes" id="UP000648187"/>
    </source>
</evidence>
<keyword evidence="12 16" id="KW-0503">Monooxygenase</keyword>
<comment type="cofactor">
    <cofactor evidence="1 15">
        <name>heme</name>
        <dbReference type="ChEBI" id="CHEBI:30413"/>
    </cofactor>
</comment>
<keyword evidence="17" id="KW-1133">Transmembrane helix</keyword>
<dbReference type="InterPro" id="IPR050476">
    <property type="entry name" value="Insect_CytP450_Detox"/>
</dbReference>
<evidence type="ECO:0000256" key="11">
    <source>
        <dbReference type="ARBA" id="ARBA00023004"/>
    </source>
</evidence>
<keyword evidence="7 15" id="KW-0479">Metal-binding</keyword>
<evidence type="ECO:0000256" key="3">
    <source>
        <dbReference type="ARBA" id="ARBA00004406"/>
    </source>
</evidence>
<keyword evidence="11 15" id="KW-0408">Iron</keyword>
<sequence>MLNAFAFIDIFKYACSVNSAVVYSWAADSVNIIPVYVIETNKMFLILVIIGLVALYFYGTRTFNYWKSRGIKHDKPVPIFGTNLKQFMQKASMCMMATEMYNKYPEEKVVGFYRGTDPELVIRDPEIIKRILTTDFQCFHSRGLTYHKTCVEPLLRNIFFADGDLWRLIRQRFTPAFSTGKLKAMFHIITDRAEKLQVITEEVVDREYYDVRELMARYTTDFIGVCAFGIDMDSLSDENSHFRKLGKRIFERRFRDAVAGALKIMFPELFKHVHFLAPELEINMKHLVQTVLKNRNYKPSGRNDFIDLMLELREKGKIIGESIEHKNPDGTPKIVDLEMDDLLMTAQAFVFFGAGFETSSTASSYTLHQLAFHPEYQKKVQEEVDTVLAKHNNKLTYDAIKEMKYLEMAFYESMRMYPSVGYLIRQCCVPKYTFPEIDLTIDDGLKVLIPIQAIHRDEKYFRDPNKFDPERFSDGTKEDIKNFVYLPFGEGPRSCVGARLGQMQSMAGLAAVLQKYSVEPAACSRQEPLPDPAGIVSEGFVGGLPLKIRRRVK</sequence>
<evidence type="ECO:0000256" key="7">
    <source>
        <dbReference type="ARBA" id="ARBA00022723"/>
    </source>
</evidence>
<evidence type="ECO:0000256" key="13">
    <source>
        <dbReference type="ARBA" id="ARBA00023136"/>
    </source>
</evidence>
<dbReference type="InterPro" id="IPR001128">
    <property type="entry name" value="Cyt_P450"/>
</dbReference>
<keyword evidence="9" id="KW-0492">Microsome</keyword>
<dbReference type="SUPFAM" id="SSF48264">
    <property type="entry name" value="Cytochrome P450"/>
    <property type="match status" value="1"/>
</dbReference>
<dbReference type="CDD" id="cd11056">
    <property type="entry name" value="CYP6-like"/>
    <property type="match status" value="1"/>
</dbReference>
<dbReference type="PANTHER" id="PTHR24292">
    <property type="entry name" value="CYTOCHROME P450"/>
    <property type="match status" value="1"/>
</dbReference>
<feature type="binding site" description="axial binding residue" evidence="15">
    <location>
        <position position="495"/>
    </location>
    <ligand>
        <name>heme</name>
        <dbReference type="ChEBI" id="CHEBI:30413"/>
    </ligand>
    <ligandPart>
        <name>Fe</name>
        <dbReference type="ChEBI" id="CHEBI:18248"/>
    </ligandPart>
</feature>
<protein>
    <recommendedName>
        <fullName evidence="5">unspecific monooxygenase</fullName>
        <ecNumber evidence="5">1.14.14.1</ecNumber>
    </recommendedName>
</protein>
<dbReference type="GO" id="GO:0016712">
    <property type="term" value="F:oxidoreductase activity, acting on paired donors, with incorporation or reduction of molecular oxygen, reduced flavin or flavoprotein as one donor, and incorporation of one atom of oxygen"/>
    <property type="evidence" value="ECO:0007669"/>
    <property type="project" value="UniProtKB-EC"/>
</dbReference>
<evidence type="ECO:0000256" key="9">
    <source>
        <dbReference type="ARBA" id="ARBA00022848"/>
    </source>
</evidence>
<evidence type="ECO:0000256" key="12">
    <source>
        <dbReference type="ARBA" id="ARBA00023033"/>
    </source>
</evidence>
<reference evidence="18" key="1">
    <citation type="submission" date="2020-08" db="EMBL/GenBank/DDBJ databases">
        <title>Spodoptera exigua strain:BAW_Kor-Di-RS1 Genome sequencing and assembly.</title>
        <authorList>
            <person name="Kim J."/>
            <person name="Nam H.Y."/>
            <person name="Kwon M."/>
            <person name="Choi J.H."/>
            <person name="Cho S.R."/>
            <person name="Kim G.-H."/>
        </authorList>
    </citation>
    <scope>NUCLEOTIDE SEQUENCE</scope>
    <source>
        <strain evidence="18">BAW_Kor-Di-RS1</strain>
        <tissue evidence="18">Whole-body</tissue>
    </source>
</reference>
<dbReference type="Pfam" id="PF00067">
    <property type="entry name" value="p450"/>
    <property type="match status" value="1"/>
</dbReference>
<dbReference type="PROSITE" id="PS00086">
    <property type="entry name" value="CYTOCHROME_P450"/>
    <property type="match status" value="1"/>
</dbReference>
<comment type="subcellular location">
    <subcellularLocation>
        <location evidence="3">Endoplasmic reticulum membrane</location>
        <topology evidence="3">Peripheral membrane protein</topology>
    </subcellularLocation>
    <subcellularLocation>
        <location evidence="2">Microsome membrane</location>
        <topology evidence="2">Peripheral membrane protein</topology>
    </subcellularLocation>
</comment>
<dbReference type="EC" id="1.14.14.1" evidence="5"/>
<dbReference type="GO" id="GO:0005789">
    <property type="term" value="C:endoplasmic reticulum membrane"/>
    <property type="evidence" value="ECO:0007669"/>
    <property type="project" value="UniProtKB-SubCell"/>
</dbReference>